<organism evidence="2 3">
    <name type="scientific">Comamonas avium</name>
    <dbReference type="NCBI Taxonomy" id="2762231"/>
    <lineage>
        <taxon>Bacteria</taxon>
        <taxon>Pseudomonadati</taxon>
        <taxon>Pseudomonadota</taxon>
        <taxon>Betaproteobacteria</taxon>
        <taxon>Burkholderiales</taxon>
        <taxon>Comamonadaceae</taxon>
        <taxon>Comamonas</taxon>
    </lineage>
</organism>
<dbReference type="Pfam" id="PF13689">
    <property type="entry name" value="DUF4154"/>
    <property type="match status" value="1"/>
</dbReference>
<proteinExistence type="predicted"/>
<name>A0ABR8SDM5_9BURK</name>
<reference evidence="2 3" key="1">
    <citation type="submission" date="2020-08" db="EMBL/GenBank/DDBJ databases">
        <title>A Genomic Blueprint of the Chicken Gut Microbiome.</title>
        <authorList>
            <person name="Gilroy R."/>
            <person name="Ravi A."/>
            <person name="Getino M."/>
            <person name="Pursley I."/>
            <person name="Horton D.L."/>
            <person name="Alikhan N.-F."/>
            <person name="Baker D."/>
            <person name="Gharbi K."/>
            <person name="Hall N."/>
            <person name="Watson M."/>
            <person name="Adriaenssens E.M."/>
            <person name="Foster-Nyarko E."/>
            <person name="Jarju S."/>
            <person name="Secka A."/>
            <person name="Antonio M."/>
            <person name="Oren A."/>
            <person name="Chaudhuri R."/>
            <person name="La Ragione R.M."/>
            <person name="Hildebrand F."/>
            <person name="Pallen M.J."/>
        </authorList>
    </citation>
    <scope>NUCLEOTIDE SEQUENCE [LARGE SCALE GENOMIC DNA]</scope>
    <source>
        <strain evidence="2 3">Sa2CVA6</strain>
    </source>
</reference>
<evidence type="ECO:0000313" key="3">
    <source>
        <dbReference type="Proteomes" id="UP000634919"/>
    </source>
</evidence>
<accession>A0ABR8SDM5</accession>
<dbReference type="Proteomes" id="UP000634919">
    <property type="component" value="Unassembled WGS sequence"/>
</dbReference>
<protein>
    <submittedName>
        <fullName evidence="2">YfiR family protein</fullName>
    </submittedName>
</protein>
<evidence type="ECO:0000256" key="1">
    <source>
        <dbReference type="SAM" id="SignalP"/>
    </source>
</evidence>
<feature type="chain" id="PRO_5047091914" evidence="1">
    <location>
        <begin position="27"/>
        <end position="180"/>
    </location>
</feature>
<feature type="signal peptide" evidence="1">
    <location>
        <begin position="1"/>
        <end position="26"/>
    </location>
</feature>
<evidence type="ECO:0000313" key="2">
    <source>
        <dbReference type="EMBL" id="MBD7961545.1"/>
    </source>
</evidence>
<comment type="caution">
    <text evidence="2">The sequence shown here is derived from an EMBL/GenBank/DDBJ whole genome shotgun (WGS) entry which is preliminary data.</text>
</comment>
<keyword evidence="1" id="KW-0732">Signal</keyword>
<dbReference type="InterPro" id="IPR025293">
    <property type="entry name" value="YfiR/HmsC-like"/>
</dbReference>
<sequence>MYFLRKIFSVLLLLLSGLILPATACAQDIATDERSQGVAQAVFGIVSYTRWPADPPSIRLCVLGPTEYADEVLKGAQLAGERKVVVRRMRLDDPELATSCDGIYVGTVPEGAWKQLAARFTGQPVLSISEQQEPCSIGGMFCLSVRPGNVSFEVNLDSVARSGVRVNPRVLQLARRKGKP</sequence>
<dbReference type="EMBL" id="JACSQK010000006">
    <property type="protein sequence ID" value="MBD7961545.1"/>
    <property type="molecule type" value="Genomic_DNA"/>
</dbReference>
<gene>
    <name evidence="2" type="ORF">H9646_13795</name>
</gene>
<keyword evidence="3" id="KW-1185">Reference proteome</keyword>